<evidence type="ECO:0000256" key="1">
    <source>
        <dbReference type="SAM" id="MobiDB-lite"/>
    </source>
</evidence>
<feature type="compositionally biased region" description="Polar residues" evidence="1">
    <location>
        <begin position="104"/>
        <end position="117"/>
    </location>
</feature>
<name>K0RMP1_THAOC</name>
<gene>
    <name evidence="2" type="ORF">THAOC_33233</name>
</gene>
<proteinExistence type="predicted"/>
<reference evidence="2 3" key="1">
    <citation type="journal article" date="2012" name="Genome Biol.">
        <title>Genome and low-iron response of an oceanic diatom adapted to chronic iron limitation.</title>
        <authorList>
            <person name="Lommer M."/>
            <person name="Specht M."/>
            <person name="Roy A.S."/>
            <person name="Kraemer L."/>
            <person name="Andreson R."/>
            <person name="Gutowska M.A."/>
            <person name="Wolf J."/>
            <person name="Bergner S.V."/>
            <person name="Schilhabel M.B."/>
            <person name="Klostermeier U.C."/>
            <person name="Beiko R.G."/>
            <person name="Rosenstiel P."/>
            <person name="Hippler M."/>
            <person name="Laroche J."/>
        </authorList>
    </citation>
    <scope>NUCLEOTIDE SEQUENCE [LARGE SCALE GENOMIC DNA]</scope>
    <source>
        <strain evidence="2 3">CCMP1005</strain>
    </source>
</reference>
<protein>
    <submittedName>
        <fullName evidence="2">Uncharacterized protein</fullName>
    </submittedName>
</protein>
<keyword evidence="3" id="KW-1185">Reference proteome</keyword>
<evidence type="ECO:0000313" key="3">
    <source>
        <dbReference type="Proteomes" id="UP000266841"/>
    </source>
</evidence>
<organism evidence="2 3">
    <name type="scientific">Thalassiosira oceanica</name>
    <name type="common">Marine diatom</name>
    <dbReference type="NCBI Taxonomy" id="159749"/>
    <lineage>
        <taxon>Eukaryota</taxon>
        <taxon>Sar</taxon>
        <taxon>Stramenopiles</taxon>
        <taxon>Ochrophyta</taxon>
        <taxon>Bacillariophyta</taxon>
        <taxon>Coscinodiscophyceae</taxon>
        <taxon>Thalassiosirophycidae</taxon>
        <taxon>Thalassiosirales</taxon>
        <taxon>Thalassiosiraceae</taxon>
        <taxon>Thalassiosira</taxon>
    </lineage>
</organism>
<feature type="region of interest" description="Disordered" evidence="1">
    <location>
        <begin position="61"/>
        <end position="134"/>
    </location>
</feature>
<feature type="region of interest" description="Disordered" evidence="1">
    <location>
        <begin position="1"/>
        <end position="49"/>
    </location>
</feature>
<comment type="caution">
    <text evidence="2">The sequence shown here is derived from an EMBL/GenBank/DDBJ whole genome shotgun (WGS) entry which is preliminary data.</text>
</comment>
<evidence type="ECO:0000313" key="2">
    <source>
        <dbReference type="EMBL" id="EJK48007.1"/>
    </source>
</evidence>
<feature type="non-terminal residue" evidence="2">
    <location>
        <position position="1"/>
    </location>
</feature>
<dbReference type="EMBL" id="AGNL01046385">
    <property type="protein sequence ID" value="EJK48007.1"/>
    <property type="molecule type" value="Genomic_DNA"/>
</dbReference>
<feature type="compositionally biased region" description="Low complexity" evidence="1">
    <location>
        <begin position="1"/>
        <end position="10"/>
    </location>
</feature>
<sequence length="134" mass="13571">PVPGGPVRAGAGRRRTTTCVENVTGGLGTGTSRYLRTGPGRASRARTGLNDLACQPSLVLLPPADGAARPSDSPGGDARRPSRPTQLRPGGPREEETRGGGGASSQVQVTLALTSPRPSLRGTAPLALRARSAS</sequence>
<accession>K0RMP1</accession>
<dbReference type="Proteomes" id="UP000266841">
    <property type="component" value="Unassembled WGS sequence"/>
</dbReference>
<dbReference type="AlphaFoldDB" id="K0RMP1"/>